<dbReference type="InterPro" id="IPR035994">
    <property type="entry name" value="Nucleoside_phosphorylase_sf"/>
</dbReference>
<dbReference type="Proteomes" id="UP000244655">
    <property type="component" value="Chromosome"/>
</dbReference>
<dbReference type="GO" id="GO:0004731">
    <property type="term" value="F:purine-nucleoside phosphorylase activity"/>
    <property type="evidence" value="ECO:0007669"/>
    <property type="project" value="UniProtKB-EC"/>
</dbReference>
<comment type="function">
    <text evidence="5">The purine nucleoside phosphorylases catalyze the phosphorolytic breakdown of the N-glycosidic bond in the beta-(deoxy)ribonucleoside molecules, with the formation of the corresponding free purine bases and pentose-1-phosphate.</text>
</comment>
<dbReference type="Gene3D" id="3.40.50.1580">
    <property type="entry name" value="Nucleoside phosphorylase domain"/>
    <property type="match status" value="1"/>
</dbReference>
<dbReference type="InterPro" id="IPR000845">
    <property type="entry name" value="Nucleoside_phosphorylase_d"/>
</dbReference>
<evidence type="ECO:0000313" key="8">
    <source>
        <dbReference type="Proteomes" id="UP000244655"/>
    </source>
</evidence>
<organism evidence="7 8">
    <name type="scientific">Candidatus Borreliella tachyglossi</name>
    <dbReference type="NCBI Taxonomy" id="1964448"/>
    <lineage>
        <taxon>Bacteria</taxon>
        <taxon>Pseudomonadati</taxon>
        <taxon>Spirochaetota</taxon>
        <taxon>Spirochaetia</taxon>
        <taxon>Spirochaetales</taxon>
        <taxon>Borreliaceae</taxon>
        <taxon>Borreliella</taxon>
    </lineage>
</organism>
<dbReference type="EMBL" id="CP025785">
    <property type="protein sequence ID" value="AWG43088.1"/>
    <property type="molecule type" value="Genomic_DNA"/>
</dbReference>
<evidence type="ECO:0000259" key="6">
    <source>
        <dbReference type="Pfam" id="PF01048"/>
    </source>
</evidence>
<dbReference type="SUPFAM" id="SSF53167">
    <property type="entry name" value="Purine and uridine phosphorylases"/>
    <property type="match status" value="1"/>
</dbReference>
<keyword evidence="3 5" id="KW-0328">Glycosyltransferase</keyword>
<sequence length="277" mass="30928">MNFKEINQRVDKAYNSIQDNISKFKPKVAVILGTRFSNVDAICDNGVEIPYTQIERFPISTEESHKGILKVNKDIALFSGRFHYYEGYHPKEIIMPILLAKKIGIKDLIITNASGGINSQFATTDLILINDHINLMGINPLIGEHDNKLGPRFPELNSIYNNSSLIEFTRNVYKDIFGKQMKEGVYIAVAGPSFESAAEIKFFKTIGADLVGMSTVPEIIMASYLEMDTVAISYVTNMASGIQENSITLEEIQINAEKSSKDLAKLLKGIIDRIELN</sequence>
<feature type="domain" description="Nucleoside phosphorylase" evidence="6">
    <location>
        <begin position="27"/>
        <end position="271"/>
    </location>
</feature>
<keyword evidence="4 5" id="KW-0808">Transferase</keyword>
<dbReference type="NCBIfam" id="TIGR01697">
    <property type="entry name" value="PNPH-PUNA-XAPA"/>
    <property type="match status" value="1"/>
</dbReference>
<dbReference type="NCBIfam" id="NF006054">
    <property type="entry name" value="PRK08202.1"/>
    <property type="match status" value="1"/>
</dbReference>
<dbReference type="AlphaFoldDB" id="A0A2S1LXR4"/>
<dbReference type="OrthoDB" id="1523230at2"/>
<protein>
    <recommendedName>
        <fullName evidence="5">Purine nucleoside phosphorylase</fullName>
        <ecNumber evidence="5">2.4.2.1</ecNumber>
    </recommendedName>
    <alternativeName>
        <fullName evidence="5">Inosine-guanosine phosphorylase</fullName>
    </alternativeName>
</protein>
<evidence type="ECO:0000256" key="5">
    <source>
        <dbReference type="PIRNR" id="PIRNR000477"/>
    </source>
</evidence>
<evidence type="ECO:0000256" key="2">
    <source>
        <dbReference type="ARBA" id="ARBA00006751"/>
    </source>
</evidence>
<keyword evidence="8" id="KW-1185">Reference proteome</keyword>
<proteinExistence type="inferred from homology"/>
<evidence type="ECO:0000256" key="1">
    <source>
        <dbReference type="ARBA" id="ARBA00005058"/>
    </source>
</evidence>
<dbReference type="PANTHER" id="PTHR11904:SF9">
    <property type="entry name" value="PURINE NUCLEOSIDE PHOSPHORYLASE-RELATED"/>
    <property type="match status" value="1"/>
</dbReference>
<dbReference type="RefSeq" id="WP_108729487.1">
    <property type="nucleotide sequence ID" value="NZ_CP025785.1"/>
</dbReference>
<dbReference type="UniPathway" id="UPA00606"/>
<evidence type="ECO:0000313" key="7">
    <source>
        <dbReference type="EMBL" id="AWG43088.1"/>
    </source>
</evidence>
<dbReference type="PANTHER" id="PTHR11904">
    <property type="entry name" value="METHYLTHIOADENOSINE/PURINE NUCLEOSIDE PHOSPHORYLASE"/>
    <property type="match status" value="1"/>
</dbReference>
<dbReference type="GO" id="GO:0005737">
    <property type="term" value="C:cytoplasm"/>
    <property type="evidence" value="ECO:0007669"/>
    <property type="project" value="TreeGrafter"/>
</dbReference>
<accession>A0A2S1LXR4</accession>
<dbReference type="PIRSF" id="PIRSF000477">
    <property type="entry name" value="PurNPase"/>
    <property type="match status" value="1"/>
</dbReference>
<reference evidence="7 8" key="1">
    <citation type="submission" date="2018-01" db="EMBL/GenBank/DDBJ databases">
        <title>Genome sequence of Borrelia tachyglossi.</title>
        <authorList>
            <person name="Gofton A.W."/>
        </authorList>
    </citation>
    <scope>NUCLEOTIDE SEQUENCE [LARGE SCALE GENOMIC DNA]</scope>
    <source>
        <strain evidence="7 8">Bc-F10-1268</strain>
    </source>
</reference>
<dbReference type="EC" id="2.4.2.1" evidence="5"/>
<dbReference type="Pfam" id="PF01048">
    <property type="entry name" value="PNP_UDP_1"/>
    <property type="match status" value="1"/>
</dbReference>
<dbReference type="GO" id="GO:0009116">
    <property type="term" value="P:nucleoside metabolic process"/>
    <property type="evidence" value="ECO:0007669"/>
    <property type="project" value="InterPro"/>
</dbReference>
<comment type="similarity">
    <text evidence="2 5">Belongs to the PNP/MTAP phosphorylase family.</text>
</comment>
<evidence type="ECO:0000256" key="3">
    <source>
        <dbReference type="ARBA" id="ARBA00022676"/>
    </source>
</evidence>
<name>A0A2S1LXR4_9SPIR</name>
<dbReference type="InterPro" id="IPR011268">
    <property type="entry name" value="Purine_phosphorylase"/>
</dbReference>
<gene>
    <name evidence="7" type="ORF">CR532_03865</name>
</gene>
<comment type="pathway">
    <text evidence="1 5">Purine metabolism; purine nucleoside salvage.</text>
</comment>
<dbReference type="CDD" id="cd09009">
    <property type="entry name" value="PNP-EcPNPII_like"/>
    <property type="match status" value="1"/>
</dbReference>
<evidence type="ECO:0000256" key="4">
    <source>
        <dbReference type="ARBA" id="ARBA00022679"/>
    </source>
</evidence>